<dbReference type="PANTHER" id="PTHR30146:SF105">
    <property type="entry name" value="CATABOLITE CONTROL PROTEIN B"/>
    <property type="match status" value="1"/>
</dbReference>
<dbReference type="InterPro" id="IPR028082">
    <property type="entry name" value="Peripla_BP_I"/>
</dbReference>
<dbReference type="InterPro" id="IPR001761">
    <property type="entry name" value="Peripla_BP/Lac1_sug-bd_dom"/>
</dbReference>
<evidence type="ECO:0000256" key="2">
    <source>
        <dbReference type="ARBA" id="ARBA00023125"/>
    </source>
</evidence>
<dbReference type="Pfam" id="PF00356">
    <property type="entry name" value="LacI"/>
    <property type="match status" value="1"/>
</dbReference>
<keyword evidence="2" id="KW-0238">DNA-binding</keyword>
<accession>A0A448AKJ3</accession>
<dbReference type="InterPro" id="IPR000843">
    <property type="entry name" value="HTH_LacI"/>
</dbReference>
<feature type="domain" description="HTH lacI-type" evidence="4">
    <location>
        <begin position="2"/>
        <end position="56"/>
    </location>
</feature>
<dbReference type="SMART" id="SM00354">
    <property type="entry name" value="HTH_LACI"/>
    <property type="match status" value="1"/>
</dbReference>
<dbReference type="RefSeq" id="WP_003030899.1">
    <property type="nucleotide sequence ID" value="NZ_AP018548.1"/>
</dbReference>
<evidence type="ECO:0000256" key="3">
    <source>
        <dbReference type="ARBA" id="ARBA00023163"/>
    </source>
</evidence>
<keyword evidence="3" id="KW-0804">Transcription</keyword>
<gene>
    <name evidence="5" type="primary">ccpB</name>
    <name evidence="5" type="ORF">NCTC10713_01873</name>
</gene>
<evidence type="ECO:0000313" key="5">
    <source>
        <dbReference type="EMBL" id="VED98860.1"/>
    </source>
</evidence>
<dbReference type="GO" id="GO:0003700">
    <property type="term" value="F:DNA-binding transcription factor activity"/>
    <property type="evidence" value="ECO:0007669"/>
    <property type="project" value="TreeGrafter"/>
</dbReference>
<keyword evidence="1" id="KW-0805">Transcription regulation</keyword>
<dbReference type="Proteomes" id="UP000278419">
    <property type="component" value="Chromosome"/>
</dbReference>
<evidence type="ECO:0000259" key="4">
    <source>
        <dbReference type="PROSITE" id="PS50932"/>
    </source>
</evidence>
<dbReference type="GeneID" id="93964388"/>
<evidence type="ECO:0000313" key="6">
    <source>
        <dbReference type="Proteomes" id="UP000278419"/>
    </source>
</evidence>
<dbReference type="SUPFAM" id="SSF47413">
    <property type="entry name" value="lambda repressor-like DNA-binding domains"/>
    <property type="match status" value="1"/>
</dbReference>
<dbReference type="EMBL" id="LR134283">
    <property type="protein sequence ID" value="VED98860.1"/>
    <property type="molecule type" value="Genomic_DNA"/>
</dbReference>
<reference evidence="5 6" key="1">
    <citation type="submission" date="2018-12" db="EMBL/GenBank/DDBJ databases">
        <authorList>
            <consortium name="Pathogen Informatics"/>
        </authorList>
    </citation>
    <scope>NUCLEOTIDE SEQUENCE [LARGE SCALE GENOMIC DNA]</scope>
    <source>
        <strain evidence="5 6">NCTC10713</strain>
    </source>
</reference>
<dbReference type="Pfam" id="PF00532">
    <property type="entry name" value="Peripla_BP_1"/>
    <property type="match status" value="1"/>
</dbReference>
<dbReference type="PANTHER" id="PTHR30146">
    <property type="entry name" value="LACI-RELATED TRANSCRIPTIONAL REPRESSOR"/>
    <property type="match status" value="1"/>
</dbReference>
<proteinExistence type="predicted"/>
<dbReference type="SUPFAM" id="SSF53822">
    <property type="entry name" value="Periplasmic binding protein-like I"/>
    <property type="match status" value="1"/>
</dbReference>
<protein>
    <submittedName>
        <fullName evidence="5">Sugar-binding transcriptional regulator, LacI family</fullName>
    </submittedName>
</protein>
<dbReference type="PROSITE" id="PS50932">
    <property type="entry name" value="HTH_LACI_2"/>
    <property type="match status" value="1"/>
</dbReference>
<dbReference type="Gene3D" id="1.10.260.40">
    <property type="entry name" value="lambda repressor-like DNA-binding domains"/>
    <property type="match status" value="1"/>
</dbReference>
<sequence>MTNIREIAELSGYSVSSVSRVLNNPPYVSDEAREKILQIVRELDYTPNLVAKELSLGNTYKVGVVIPHVRHTYFTKLINGMLDQAQRSAYNLLLLPSQYDKELELQYLEQLRGQAFDHLIFTSRSIGLETIASYAKYGNIVCLETVNHSQLSSVYVDRKPACREAFRWLKELGYQHLALVFTRKDKRSSTYRMVREAYDEVYGSEHEPVIIEGVTIEEDAYQKAQELWNHPEIDCIQMEMTWQQALCRLMKKLENSSPSSWGKKTCWLDGSWVSLPYTTKSYQLGQESFEQVLSEEKKTIVLKSEFIQR</sequence>
<evidence type="ECO:0000256" key="1">
    <source>
        <dbReference type="ARBA" id="ARBA00023015"/>
    </source>
</evidence>
<dbReference type="AlphaFoldDB" id="A0A448AKJ3"/>
<organism evidence="5 6">
    <name type="scientific">Streptococcus anginosus</name>
    <dbReference type="NCBI Taxonomy" id="1328"/>
    <lineage>
        <taxon>Bacteria</taxon>
        <taxon>Bacillati</taxon>
        <taxon>Bacillota</taxon>
        <taxon>Bacilli</taxon>
        <taxon>Lactobacillales</taxon>
        <taxon>Streptococcaceae</taxon>
        <taxon>Streptococcus</taxon>
        <taxon>Streptococcus anginosus group</taxon>
    </lineage>
</organism>
<dbReference type="InterPro" id="IPR010982">
    <property type="entry name" value="Lambda_DNA-bd_dom_sf"/>
</dbReference>
<dbReference type="GO" id="GO:0000976">
    <property type="term" value="F:transcription cis-regulatory region binding"/>
    <property type="evidence" value="ECO:0007669"/>
    <property type="project" value="TreeGrafter"/>
</dbReference>
<dbReference type="CDD" id="cd01392">
    <property type="entry name" value="HTH_LacI"/>
    <property type="match status" value="1"/>
</dbReference>
<name>A0A448AKJ3_STRAP</name>
<dbReference type="Gene3D" id="3.40.50.2300">
    <property type="match status" value="2"/>
</dbReference>